<protein>
    <submittedName>
        <fullName evidence="1">Uncharacterized protein</fullName>
    </submittedName>
</protein>
<reference evidence="1 2" key="1">
    <citation type="submission" date="2023-01" db="EMBL/GenBank/DDBJ databases">
        <authorList>
            <person name="Whitehead M."/>
        </authorList>
    </citation>
    <scope>NUCLEOTIDE SEQUENCE [LARGE SCALE GENOMIC DNA]</scope>
</reference>
<sequence>MYNRLRSLYSANWGMGKIAARIIYRGVFLPRITYAAEIWSEGTKLLKSQKKLLSAQRTPLLAITSAYATSSTNCLATVAGTLPLDLEIRFQALKRAQSRLRISVEAFTDRTDELMTEWQTRYESTEKAVGLRR</sequence>
<keyword evidence="2" id="KW-1185">Reference proteome</keyword>
<proteinExistence type="predicted"/>
<accession>A0AAV0WFN5</accession>
<gene>
    <name evidence="1" type="ORF">MEUPH1_LOCUS10462</name>
</gene>
<evidence type="ECO:0000313" key="2">
    <source>
        <dbReference type="Proteomes" id="UP001160148"/>
    </source>
</evidence>
<evidence type="ECO:0000313" key="1">
    <source>
        <dbReference type="EMBL" id="CAI6354462.1"/>
    </source>
</evidence>
<comment type="caution">
    <text evidence="1">The sequence shown here is derived from an EMBL/GenBank/DDBJ whole genome shotgun (WGS) entry which is preliminary data.</text>
</comment>
<dbReference type="AlphaFoldDB" id="A0AAV0WFN5"/>
<organism evidence="1 2">
    <name type="scientific">Macrosiphum euphorbiae</name>
    <name type="common">potato aphid</name>
    <dbReference type="NCBI Taxonomy" id="13131"/>
    <lineage>
        <taxon>Eukaryota</taxon>
        <taxon>Metazoa</taxon>
        <taxon>Ecdysozoa</taxon>
        <taxon>Arthropoda</taxon>
        <taxon>Hexapoda</taxon>
        <taxon>Insecta</taxon>
        <taxon>Pterygota</taxon>
        <taxon>Neoptera</taxon>
        <taxon>Paraneoptera</taxon>
        <taxon>Hemiptera</taxon>
        <taxon>Sternorrhyncha</taxon>
        <taxon>Aphidomorpha</taxon>
        <taxon>Aphidoidea</taxon>
        <taxon>Aphididae</taxon>
        <taxon>Macrosiphini</taxon>
        <taxon>Macrosiphum</taxon>
    </lineage>
</organism>
<dbReference type="Proteomes" id="UP001160148">
    <property type="component" value="Unassembled WGS sequence"/>
</dbReference>
<name>A0AAV0WFN5_9HEMI</name>
<dbReference type="EMBL" id="CARXXK010000002">
    <property type="protein sequence ID" value="CAI6354462.1"/>
    <property type="molecule type" value="Genomic_DNA"/>
</dbReference>